<protein>
    <submittedName>
        <fullName evidence="2">Uncharacterized protein</fullName>
    </submittedName>
</protein>
<evidence type="ECO:0000313" key="1">
    <source>
        <dbReference type="EMBL" id="VFK18718.1"/>
    </source>
</evidence>
<dbReference type="EMBL" id="CAADFM010000204">
    <property type="protein sequence ID" value="VFK18718.1"/>
    <property type="molecule type" value="Genomic_DNA"/>
</dbReference>
<gene>
    <name evidence="1" type="ORF">BECKLPF1236A_GA0070988_102042</name>
    <name evidence="2" type="ORF">BECKLPF1236C_GA0070990_101993</name>
</gene>
<proteinExistence type="predicted"/>
<organism evidence="2">
    <name type="scientific">Candidatus Kentrum sp. LPFa</name>
    <dbReference type="NCBI Taxonomy" id="2126335"/>
    <lineage>
        <taxon>Bacteria</taxon>
        <taxon>Pseudomonadati</taxon>
        <taxon>Pseudomonadota</taxon>
        <taxon>Gammaproteobacteria</taxon>
        <taxon>Candidatus Kentrum</taxon>
    </lineage>
</organism>
<sequence length="77" mass="9261">MLVSWNFKHIVNLERIRGYNAVNLKQGYPMIEIRTPLEILVRYRENLRQNDQEILRNISYWIPAYQGNDGRVVDENL</sequence>
<name>A0A450XVG0_9GAMM</name>
<dbReference type="AlphaFoldDB" id="A0A450XVG0"/>
<evidence type="ECO:0000313" key="2">
    <source>
        <dbReference type="EMBL" id="VFK33262.1"/>
    </source>
</evidence>
<dbReference type="EMBL" id="CAADFP010000199">
    <property type="protein sequence ID" value="VFK33262.1"/>
    <property type="molecule type" value="Genomic_DNA"/>
</dbReference>
<reference evidence="2" key="1">
    <citation type="submission" date="2019-02" db="EMBL/GenBank/DDBJ databases">
        <authorList>
            <person name="Gruber-Vodicka R. H."/>
            <person name="Seah K. B. B."/>
        </authorList>
    </citation>
    <scope>NUCLEOTIDE SEQUENCE</scope>
    <source>
        <strain evidence="1">BECK_S312</strain>
        <strain evidence="2">BECK_S426</strain>
    </source>
</reference>
<accession>A0A450XVG0</accession>